<dbReference type="Proteomes" id="UP001500443">
    <property type="component" value="Unassembled WGS sequence"/>
</dbReference>
<gene>
    <name evidence="5" type="ORF">GCM10009802_12450</name>
</gene>
<evidence type="ECO:0000259" key="4">
    <source>
        <dbReference type="PROSITE" id="PS50932"/>
    </source>
</evidence>
<keyword evidence="6" id="KW-1185">Reference proteome</keyword>
<keyword evidence="1" id="KW-0805">Transcription regulation</keyword>
<dbReference type="SUPFAM" id="SSF53822">
    <property type="entry name" value="Periplasmic binding protein-like I"/>
    <property type="match status" value="1"/>
</dbReference>
<keyword evidence="2 5" id="KW-0238">DNA-binding</keyword>
<dbReference type="RefSeq" id="WP_344288675.1">
    <property type="nucleotide sequence ID" value="NZ_BAAAPF010000020.1"/>
</dbReference>
<comment type="caution">
    <text evidence="5">The sequence shown here is derived from an EMBL/GenBank/DDBJ whole genome shotgun (WGS) entry which is preliminary data.</text>
</comment>
<protein>
    <submittedName>
        <fullName evidence="5">LacI family DNA-binding transcriptional regulator</fullName>
    </submittedName>
</protein>
<evidence type="ECO:0000256" key="2">
    <source>
        <dbReference type="ARBA" id="ARBA00023125"/>
    </source>
</evidence>
<dbReference type="PROSITE" id="PS50932">
    <property type="entry name" value="HTH_LACI_2"/>
    <property type="match status" value="1"/>
</dbReference>
<dbReference type="Pfam" id="PF13377">
    <property type="entry name" value="Peripla_BP_3"/>
    <property type="match status" value="1"/>
</dbReference>
<dbReference type="CDD" id="cd01392">
    <property type="entry name" value="HTH_LacI"/>
    <property type="match status" value="1"/>
</dbReference>
<evidence type="ECO:0000256" key="3">
    <source>
        <dbReference type="ARBA" id="ARBA00023163"/>
    </source>
</evidence>
<feature type="domain" description="HTH lacI-type" evidence="4">
    <location>
        <begin position="9"/>
        <end position="63"/>
    </location>
</feature>
<dbReference type="PROSITE" id="PS00356">
    <property type="entry name" value="HTH_LACI_1"/>
    <property type="match status" value="1"/>
</dbReference>
<dbReference type="Gene3D" id="3.40.50.2300">
    <property type="match status" value="2"/>
</dbReference>
<sequence>MTDVPRLRPTLDEVAERAGVSRSAASRVLNNAPHVSAEKRAAVLRAIRELDYVPNTTARALATRQRGAVALVISGEAPSIFADPFFARVIVGASAALEEADLHLMLCLAASDRSRRRLAELLRARGVDGAVLMAVRENDPVLRIAREAEVPVVFGGRPAGFEAPWYVDVDNAGGARQATEHLLARGRRRVGMICGLPDTHASRARHRGYREALILAGLQPLPPEYGDFTEPSGATAMAALLERQPDMDGVFAANDNMAAGALRTLRGAGRAVPGDVAVVGFDDLDIAQIAEPSLTTVHQPIQALGNETARMLTGRIAGEEPSSLILPTHLVARAST</sequence>
<dbReference type="GO" id="GO:0003677">
    <property type="term" value="F:DNA binding"/>
    <property type="evidence" value="ECO:0007669"/>
    <property type="project" value="UniProtKB-KW"/>
</dbReference>
<dbReference type="InterPro" id="IPR028082">
    <property type="entry name" value="Peripla_BP_I"/>
</dbReference>
<name>A0ABN2XKL6_9ACTN</name>
<evidence type="ECO:0000313" key="6">
    <source>
        <dbReference type="Proteomes" id="UP001500443"/>
    </source>
</evidence>
<dbReference type="SMART" id="SM00354">
    <property type="entry name" value="HTH_LACI"/>
    <property type="match status" value="1"/>
</dbReference>
<dbReference type="Pfam" id="PF00356">
    <property type="entry name" value="LacI"/>
    <property type="match status" value="1"/>
</dbReference>
<organism evidence="5 6">
    <name type="scientific">Streptomyces synnematoformans</name>
    <dbReference type="NCBI Taxonomy" id="415721"/>
    <lineage>
        <taxon>Bacteria</taxon>
        <taxon>Bacillati</taxon>
        <taxon>Actinomycetota</taxon>
        <taxon>Actinomycetes</taxon>
        <taxon>Kitasatosporales</taxon>
        <taxon>Streptomycetaceae</taxon>
        <taxon>Streptomyces</taxon>
    </lineage>
</organism>
<dbReference type="InterPro" id="IPR010982">
    <property type="entry name" value="Lambda_DNA-bd_dom_sf"/>
</dbReference>
<evidence type="ECO:0000313" key="5">
    <source>
        <dbReference type="EMBL" id="GAA2113597.1"/>
    </source>
</evidence>
<keyword evidence="3" id="KW-0804">Transcription</keyword>
<accession>A0ABN2XKL6</accession>
<evidence type="ECO:0000256" key="1">
    <source>
        <dbReference type="ARBA" id="ARBA00023015"/>
    </source>
</evidence>
<dbReference type="InterPro" id="IPR000843">
    <property type="entry name" value="HTH_LacI"/>
</dbReference>
<dbReference type="CDD" id="cd06267">
    <property type="entry name" value="PBP1_LacI_sugar_binding-like"/>
    <property type="match status" value="1"/>
</dbReference>
<reference evidence="5 6" key="1">
    <citation type="journal article" date="2019" name="Int. J. Syst. Evol. Microbiol.">
        <title>The Global Catalogue of Microorganisms (GCM) 10K type strain sequencing project: providing services to taxonomists for standard genome sequencing and annotation.</title>
        <authorList>
            <consortium name="The Broad Institute Genomics Platform"/>
            <consortium name="The Broad Institute Genome Sequencing Center for Infectious Disease"/>
            <person name="Wu L."/>
            <person name="Ma J."/>
        </authorList>
    </citation>
    <scope>NUCLEOTIDE SEQUENCE [LARGE SCALE GENOMIC DNA]</scope>
    <source>
        <strain evidence="5 6">JCM 15481</strain>
    </source>
</reference>
<proteinExistence type="predicted"/>
<dbReference type="SUPFAM" id="SSF47413">
    <property type="entry name" value="lambda repressor-like DNA-binding domains"/>
    <property type="match status" value="1"/>
</dbReference>
<dbReference type="PANTHER" id="PTHR30146">
    <property type="entry name" value="LACI-RELATED TRANSCRIPTIONAL REPRESSOR"/>
    <property type="match status" value="1"/>
</dbReference>
<dbReference type="InterPro" id="IPR046335">
    <property type="entry name" value="LacI/GalR-like_sensor"/>
</dbReference>
<dbReference type="EMBL" id="BAAAPF010000020">
    <property type="protein sequence ID" value="GAA2113597.1"/>
    <property type="molecule type" value="Genomic_DNA"/>
</dbReference>
<dbReference type="Gene3D" id="1.10.260.40">
    <property type="entry name" value="lambda repressor-like DNA-binding domains"/>
    <property type="match status" value="1"/>
</dbReference>
<dbReference type="PANTHER" id="PTHR30146:SF109">
    <property type="entry name" value="HTH-TYPE TRANSCRIPTIONAL REGULATOR GALS"/>
    <property type="match status" value="1"/>
</dbReference>